<evidence type="ECO:0000313" key="2">
    <source>
        <dbReference type="Proteomes" id="UP000215914"/>
    </source>
</evidence>
<proteinExistence type="predicted"/>
<gene>
    <name evidence="1" type="ORF">HanXRQr2_Chr10g0431841</name>
</gene>
<protein>
    <submittedName>
        <fullName evidence="1">Uncharacterized protein</fullName>
    </submittedName>
</protein>
<dbReference type="Proteomes" id="UP000215914">
    <property type="component" value="Unassembled WGS sequence"/>
</dbReference>
<organism evidence="1 2">
    <name type="scientific">Helianthus annuus</name>
    <name type="common">Common sunflower</name>
    <dbReference type="NCBI Taxonomy" id="4232"/>
    <lineage>
        <taxon>Eukaryota</taxon>
        <taxon>Viridiplantae</taxon>
        <taxon>Streptophyta</taxon>
        <taxon>Embryophyta</taxon>
        <taxon>Tracheophyta</taxon>
        <taxon>Spermatophyta</taxon>
        <taxon>Magnoliopsida</taxon>
        <taxon>eudicotyledons</taxon>
        <taxon>Gunneridae</taxon>
        <taxon>Pentapetalae</taxon>
        <taxon>asterids</taxon>
        <taxon>campanulids</taxon>
        <taxon>Asterales</taxon>
        <taxon>Asteraceae</taxon>
        <taxon>Asteroideae</taxon>
        <taxon>Heliantheae alliance</taxon>
        <taxon>Heliantheae</taxon>
        <taxon>Helianthus</taxon>
    </lineage>
</organism>
<reference evidence="1" key="2">
    <citation type="submission" date="2020-06" db="EMBL/GenBank/DDBJ databases">
        <title>Helianthus annuus Genome sequencing and assembly Release 2.</title>
        <authorList>
            <person name="Gouzy J."/>
            <person name="Langlade N."/>
            <person name="Munos S."/>
        </authorList>
    </citation>
    <scope>NUCLEOTIDE SEQUENCE</scope>
    <source>
        <tissue evidence="1">Leaves</tissue>
    </source>
</reference>
<dbReference type="EMBL" id="MNCJ02000325">
    <property type="protein sequence ID" value="KAF5785708.1"/>
    <property type="molecule type" value="Genomic_DNA"/>
</dbReference>
<reference evidence="1" key="1">
    <citation type="journal article" date="2017" name="Nature">
        <title>The sunflower genome provides insights into oil metabolism, flowering and Asterid evolution.</title>
        <authorList>
            <person name="Badouin H."/>
            <person name="Gouzy J."/>
            <person name="Grassa C.J."/>
            <person name="Murat F."/>
            <person name="Staton S.E."/>
            <person name="Cottret L."/>
            <person name="Lelandais-Briere C."/>
            <person name="Owens G.L."/>
            <person name="Carrere S."/>
            <person name="Mayjonade B."/>
            <person name="Legrand L."/>
            <person name="Gill N."/>
            <person name="Kane N.C."/>
            <person name="Bowers J.E."/>
            <person name="Hubner S."/>
            <person name="Bellec A."/>
            <person name="Berard A."/>
            <person name="Berges H."/>
            <person name="Blanchet N."/>
            <person name="Boniface M.C."/>
            <person name="Brunel D."/>
            <person name="Catrice O."/>
            <person name="Chaidir N."/>
            <person name="Claudel C."/>
            <person name="Donnadieu C."/>
            <person name="Faraut T."/>
            <person name="Fievet G."/>
            <person name="Helmstetter N."/>
            <person name="King M."/>
            <person name="Knapp S.J."/>
            <person name="Lai Z."/>
            <person name="Le Paslier M.C."/>
            <person name="Lippi Y."/>
            <person name="Lorenzon L."/>
            <person name="Mandel J.R."/>
            <person name="Marage G."/>
            <person name="Marchand G."/>
            <person name="Marquand E."/>
            <person name="Bret-Mestries E."/>
            <person name="Morien E."/>
            <person name="Nambeesan S."/>
            <person name="Nguyen T."/>
            <person name="Pegot-Espagnet P."/>
            <person name="Pouilly N."/>
            <person name="Raftis F."/>
            <person name="Sallet E."/>
            <person name="Schiex T."/>
            <person name="Thomas J."/>
            <person name="Vandecasteele C."/>
            <person name="Vares D."/>
            <person name="Vear F."/>
            <person name="Vautrin S."/>
            <person name="Crespi M."/>
            <person name="Mangin B."/>
            <person name="Burke J.M."/>
            <person name="Salse J."/>
            <person name="Munos S."/>
            <person name="Vincourt P."/>
            <person name="Rieseberg L.H."/>
            <person name="Langlade N.B."/>
        </authorList>
    </citation>
    <scope>NUCLEOTIDE SEQUENCE</scope>
    <source>
        <tissue evidence="1">Leaves</tissue>
    </source>
</reference>
<name>A0A9K3N439_HELAN</name>
<keyword evidence="2" id="KW-1185">Reference proteome</keyword>
<accession>A0A9K3N439</accession>
<evidence type="ECO:0000313" key="1">
    <source>
        <dbReference type="EMBL" id="KAF5785708.1"/>
    </source>
</evidence>
<dbReference type="Gramene" id="mRNA:HanXRQr2_Chr10g0431841">
    <property type="protein sequence ID" value="mRNA:HanXRQr2_Chr10g0431841"/>
    <property type="gene ID" value="HanXRQr2_Chr10g0431841"/>
</dbReference>
<dbReference type="AlphaFoldDB" id="A0A9K3N439"/>
<sequence>MYLVYKVCCNSIDHILAQCTLNWLHKSKKHPQALETKKYQQSVILHKLLTK</sequence>
<comment type="caution">
    <text evidence="1">The sequence shown here is derived from an EMBL/GenBank/DDBJ whole genome shotgun (WGS) entry which is preliminary data.</text>
</comment>